<protein>
    <submittedName>
        <fullName evidence="1">Sugar phosphate isomerase/epimerase</fullName>
    </submittedName>
</protein>
<accession>A0ACB5UIY2</accession>
<dbReference type="EMBL" id="BTPU01000027">
    <property type="protein sequence ID" value="GMQ62587.1"/>
    <property type="molecule type" value="Genomic_DNA"/>
</dbReference>
<name>A0ACB5UIY2_9FIRM</name>
<reference evidence="1" key="1">
    <citation type="submission" date="2023-09" db="EMBL/GenBank/DDBJ databases">
        <title>Vallitalea sediminicola and Vallitalea maricola sp. nov., anaerobic bacteria isolated from marine sediment.</title>
        <authorList>
            <person name="Hirano S."/>
            <person name="Maeda A."/>
            <person name="Terahara T."/>
            <person name="Mori K."/>
            <person name="Hamada M."/>
            <person name="Matsumoto R."/>
            <person name="Kobayashi T."/>
        </authorList>
    </citation>
    <scope>NUCLEOTIDE SEQUENCE</scope>
    <source>
        <strain evidence="1">AN17-2</strain>
    </source>
</reference>
<evidence type="ECO:0000313" key="1">
    <source>
        <dbReference type="EMBL" id="GMQ62587.1"/>
    </source>
</evidence>
<proteinExistence type="predicted"/>
<sequence>MKLGIIAEPCEQSFIDAKKRKLDVLEFCLHPTFGMDKSLKKLEVIRGLKPYIKRYGIDVAAISVWATDKIDEKGNLIKNELELGYKLIDAANNIGCTNVVTSCNYVEGLSYYENCSKAIEYFEKLIEYGKPKKVKISTYNCRWNNFVHSDMAWTIIHGHLKNLGIKYDPSHAVYNEGKYLAEMKKWAHRFYHVHLKGAMKINDKRFDDPPIGMDEIDWGKFMAILYAMKYEDALCLEPHSENWEGELGEKGIDFSINYIKPYILD</sequence>
<comment type="caution">
    <text evidence="1">The sequence shown here is derived from an EMBL/GenBank/DDBJ whole genome shotgun (WGS) entry which is preliminary data.</text>
</comment>
<keyword evidence="2" id="KW-1185">Reference proteome</keyword>
<organism evidence="1 2">
    <name type="scientific">Vallitalea maricola</name>
    <dbReference type="NCBI Taxonomy" id="3074433"/>
    <lineage>
        <taxon>Bacteria</taxon>
        <taxon>Bacillati</taxon>
        <taxon>Bacillota</taxon>
        <taxon>Clostridia</taxon>
        <taxon>Lachnospirales</taxon>
        <taxon>Vallitaleaceae</taxon>
        <taxon>Vallitalea</taxon>
    </lineage>
</organism>
<keyword evidence="1" id="KW-0413">Isomerase</keyword>
<gene>
    <name evidence="1" type="ORF">AN2V17_18190</name>
</gene>
<evidence type="ECO:0000313" key="2">
    <source>
        <dbReference type="Proteomes" id="UP001374599"/>
    </source>
</evidence>
<dbReference type="Proteomes" id="UP001374599">
    <property type="component" value="Unassembled WGS sequence"/>
</dbReference>